<dbReference type="InterPro" id="IPR046357">
    <property type="entry name" value="PPIase_dom_sf"/>
</dbReference>
<protein>
    <recommendedName>
        <fullName evidence="6">Peptidyl-prolyl cis-trans isomerase</fullName>
        <ecNumber evidence="6">5.2.1.8</ecNumber>
    </recommendedName>
</protein>
<dbReference type="GO" id="GO:0016853">
    <property type="term" value="F:isomerase activity"/>
    <property type="evidence" value="ECO:0007669"/>
    <property type="project" value="UniProtKB-KW"/>
</dbReference>
<keyword evidence="4 5" id="KW-0413">Isomerase</keyword>
<dbReference type="PROSITE" id="PS51257">
    <property type="entry name" value="PROKAR_LIPOPROTEIN"/>
    <property type="match status" value="1"/>
</dbReference>
<evidence type="ECO:0000256" key="4">
    <source>
        <dbReference type="ARBA" id="ARBA00023235"/>
    </source>
</evidence>
<evidence type="ECO:0000313" key="10">
    <source>
        <dbReference type="Proteomes" id="UP000002875"/>
    </source>
</evidence>
<dbReference type="Pfam" id="PF00254">
    <property type="entry name" value="FKBP_C"/>
    <property type="match status" value="1"/>
</dbReference>
<dbReference type="EC" id="5.2.1.8" evidence="6"/>
<feature type="chain" id="PRO_5047355966" description="Peptidyl-prolyl cis-trans isomerase" evidence="7">
    <location>
        <begin position="18"/>
        <end position="151"/>
    </location>
</feature>
<dbReference type="PROSITE" id="PS50059">
    <property type="entry name" value="FKBP_PPIASE"/>
    <property type="match status" value="1"/>
</dbReference>
<dbReference type="EMBL" id="CP002961">
    <property type="protein sequence ID" value="AFK03393.1"/>
    <property type="molecule type" value="Genomic_DNA"/>
</dbReference>
<organism evidence="9 10">
    <name type="scientific">Emticicia oligotrophica (strain DSM 17448 / CIP 109782 / MTCC 6937 / GPTSA100-15)</name>
    <dbReference type="NCBI Taxonomy" id="929562"/>
    <lineage>
        <taxon>Bacteria</taxon>
        <taxon>Pseudomonadati</taxon>
        <taxon>Bacteroidota</taxon>
        <taxon>Cytophagia</taxon>
        <taxon>Cytophagales</taxon>
        <taxon>Leadbetterellaceae</taxon>
        <taxon>Emticicia</taxon>
    </lineage>
</organism>
<evidence type="ECO:0000256" key="1">
    <source>
        <dbReference type="ARBA" id="ARBA00000971"/>
    </source>
</evidence>
<dbReference type="PANTHER" id="PTHR43811">
    <property type="entry name" value="FKBP-TYPE PEPTIDYL-PROLYL CIS-TRANS ISOMERASE FKPA"/>
    <property type="match status" value="1"/>
</dbReference>
<comment type="similarity">
    <text evidence="2 6">Belongs to the FKBP-type PPIase family.</text>
</comment>
<comment type="catalytic activity">
    <reaction evidence="1 5 6">
        <text>[protein]-peptidylproline (omega=180) = [protein]-peptidylproline (omega=0)</text>
        <dbReference type="Rhea" id="RHEA:16237"/>
        <dbReference type="Rhea" id="RHEA-COMP:10747"/>
        <dbReference type="Rhea" id="RHEA-COMP:10748"/>
        <dbReference type="ChEBI" id="CHEBI:83833"/>
        <dbReference type="ChEBI" id="CHEBI:83834"/>
        <dbReference type="EC" id="5.2.1.8"/>
    </reaction>
</comment>
<evidence type="ECO:0000259" key="8">
    <source>
        <dbReference type="PROSITE" id="PS50059"/>
    </source>
</evidence>
<reference evidence="9 10" key="1">
    <citation type="submission" date="2011-07" db="EMBL/GenBank/DDBJ databases">
        <title>The complete genome of chromosome of Emticicia oligotrophica DSM 17448.</title>
        <authorList>
            <consortium name="US DOE Joint Genome Institute (JGI-PGF)"/>
            <person name="Lucas S."/>
            <person name="Han J."/>
            <person name="Lapidus A."/>
            <person name="Bruce D."/>
            <person name="Goodwin L."/>
            <person name="Pitluck S."/>
            <person name="Peters L."/>
            <person name="Kyrpides N."/>
            <person name="Mavromatis K."/>
            <person name="Ivanova N."/>
            <person name="Ovchinnikova G."/>
            <person name="Teshima H."/>
            <person name="Detter J.C."/>
            <person name="Tapia R."/>
            <person name="Han C."/>
            <person name="Land M."/>
            <person name="Hauser L."/>
            <person name="Markowitz V."/>
            <person name="Cheng J.-F."/>
            <person name="Hugenholtz P."/>
            <person name="Woyke T."/>
            <person name="Wu D."/>
            <person name="Tindall B."/>
            <person name="Pomrenke H."/>
            <person name="Brambilla E."/>
            <person name="Klenk H.-P."/>
            <person name="Eisen J.A."/>
        </authorList>
    </citation>
    <scope>NUCLEOTIDE SEQUENCE [LARGE SCALE GENOMIC DNA]</scope>
    <source>
        <strain evidence="9 10">DSM 17448</strain>
    </source>
</reference>
<dbReference type="SUPFAM" id="SSF54534">
    <property type="entry name" value="FKBP-like"/>
    <property type="match status" value="1"/>
</dbReference>
<evidence type="ECO:0000313" key="9">
    <source>
        <dbReference type="EMBL" id="AFK03393.1"/>
    </source>
</evidence>
<keyword evidence="10" id="KW-1185">Reference proteome</keyword>
<dbReference type="Gene3D" id="3.10.50.40">
    <property type="match status" value="1"/>
</dbReference>
<proteinExistence type="inferred from homology"/>
<evidence type="ECO:0000256" key="5">
    <source>
        <dbReference type="PROSITE-ProRule" id="PRU00277"/>
    </source>
</evidence>
<dbReference type="InterPro" id="IPR001179">
    <property type="entry name" value="PPIase_FKBP_dom"/>
</dbReference>
<accession>A0ABN4AM94</accession>
<keyword evidence="3 5" id="KW-0697">Rotamase</keyword>
<feature type="signal peptide" evidence="7">
    <location>
        <begin position="1"/>
        <end position="17"/>
    </location>
</feature>
<dbReference type="Proteomes" id="UP000002875">
    <property type="component" value="Chromosome"/>
</dbReference>
<sequence>MFRINLFLVIITTIMMAACQKDGISGTEDEQIESYIKSKNLTITEKTASGLRFILTTPNTAGAKLATGQTVSVRYAGRLLSDKQFDAGTFSFRLGVGQVVPGFDEGIAKLKVGEKGTIIFPSSLGYGSAGAGSSIPGNSPLIFDIEILSAR</sequence>
<evidence type="ECO:0000256" key="7">
    <source>
        <dbReference type="SAM" id="SignalP"/>
    </source>
</evidence>
<gene>
    <name evidence="9" type="ordered locus">Emtol_2255</name>
</gene>
<evidence type="ECO:0000256" key="3">
    <source>
        <dbReference type="ARBA" id="ARBA00023110"/>
    </source>
</evidence>
<keyword evidence="7" id="KW-0732">Signal</keyword>
<evidence type="ECO:0000256" key="6">
    <source>
        <dbReference type="RuleBase" id="RU003915"/>
    </source>
</evidence>
<feature type="domain" description="PPIase FKBP-type" evidence="8">
    <location>
        <begin position="68"/>
        <end position="151"/>
    </location>
</feature>
<name>A0ABN4AM94_EMTOG</name>
<dbReference type="PANTHER" id="PTHR43811:SF19">
    <property type="entry name" value="39 KDA FK506-BINDING NUCLEAR PROTEIN"/>
    <property type="match status" value="1"/>
</dbReference>
<evidence type="ECO:0000256" key="2">
    <source>
        <dbReference type="ARBA" id="ARBA00006577"/>
    </source>
</evidence>